<dbReference type="InParanoid" id="A0A316YYQ4"/>
<dbReference type="RefSeq" id="XP_025380173.1">
    <property type="nucleotide sequence ID" value="XM_025517877.1"/>
</dbReference>
<evidence type="ECO:0000256" key="1">
    <source>
        <dbReference type="SAM" id="Phobius"/>
    </source>
</evidence>
<evidence type="ECO:0000313" key="2">
    <source>
        <dbReference type="EMBL" id="PWN92975.1"/>
    </source>
</evidence>
<evidence type="ECO:0000313" key="3">
    <source>
        <dbReference type="Proteomes" id="UP000245768"/>
    </source>
</evidence>
<protein>
    <submittedName>
        <fullName evidence="2">Uncharacterized protein</fullName>
    </submittedName>
</protein>
<keyword evidence="3" id="KW-1185">Reference proteome</keyword>
<reference evidence="2 3" key="1">
    <citation type="journal article" date="2018" name="Mol. Biol. Evol.">
        <title>Broad Genomic Sampling Reveals a Smut Pathogenic Ancestry of the Fungal Clade Ustilaginomycotina.</title>
        <authorList>
            <person name="Kijpornyongpan T."/>
            <person name="Mondo S.J."/>
            <person name="Barry K."/>
            <person name="Sandor L."/>
            <person name="Lee J."/>
            <person name="Lipzen A."/>
            <person name="Pangilinan J."/>
            <person name="LaButti K."/>
            <person name="Hainaut M."/>
            <person name="Henrissat B."/>
            <person name="Grigoriev I.V."/>
            <person name="Spatafora J.W."/>
            <person name="Aime M.C."/>
        </authorList>
    </citation>
    <scope>NUCLEOTIDE SEQUENCE [LARGE SCALE GENOMIC DNA]</scope>
    <source>
        <strain evidence="2 3">MCA 4198</strain>
    </source>
</reference>
<feature type="transmembrane region" description="Helical" evidence="1">
    <location>
        <begin position="97"/>
        <end position="120"/>
    </location>
</feature>
<keyword evidence="1" id="KW-1133">Transmembrane helix</keyword>
<accession>A0A316YYQ4</accession>
<name>A0A316YYQ4_9BASI</name>
<dbReference type="GeneID" id="37039793"/>
<keyword evidence="1" id="KW-0812">Transmembrane</keyword>
<dbReference type="AlphaFoldDB" id="A0A316YYQ4"/>
<dbReference type="Proteomes" id="UP000245768">
    <property type="component" value="Unassembled WGS sequence"/>
</dbReference>
<sequence length="121" mass="13481">MAGVSGSSRRRRCRRSCWTSNSLTYTSSAPTYGGGYQLGSGFVLSSRPGRSGCCCCCNSIELHLQRSSTRFQPEPAPTFARSRAVKKKKKKANFRSLFPFVRSLSISFSTFQIFVFLPFIV</sequence>
<dbReference type="EMBL" id="KZ819634">
    <property type="protein sequence ID" value="PWN92975.1"/>
    <property type="molecule type" value="Genomic_DNA"/>
</dbReference>
<keyword evidence="1" id="KW-0472">Membrane</keyword>
<organism evidence="2 3">
    <name type="scientific">Acaromyces ingoldii</name>
    <dbReference type="NCBI Taxonomy" id="215250"/>
    <lineage>
        <taxon>Eukaryota</taxon>
        <taxon>Fungi</taxon>
        <taxon>Dikarya</taxon>
        <taxon>Basidiomycota</taxon>
        <taxon>Ustilaginomycotina</taxon>
        <taxon>Exobasidiomycetes</taxon>
        <taxon>Exobasidiales</taxon>
        <taxon>Cryptobasidiaceae</taxon>
        <taxon>Acaromyces</taxon>
    </lineage>
</organism>
<gene>
    <name evidence="2" type="ORF">FA10DRAFT_11268</name>
</gene>
<proteinExistence type="predicted"/>